<keyword evidence="3" id="KW-1185">Reference proteome</keyword>
<gene>
    <name evidence="2" type="ORF">FFLO_04223</name>
</gene>
<evidence type="ECO:0000313" key="2">
    <source>
        <dbReference type="EMBL" id="KAG7531639.1"/>
    </source>
</evidence>
<evidence type="ECO:0000256" key="1">
    <source>
        <dbReference type="SAM" id="MobiDB-lite"/>
    </source>
</evidence>
<dbReference type="EMBL" id="JABELV010000086">
    <property type="protein sequence ID" value="KAG7531639.1"/>
    <property type="molecule type" value="Genomic_DNA"/>
</dbReference>
<name>A0A8K0JKS6_9TREE</name>
<protein>
    <submittedName>
        <fullName evidence="2">Uncharacterized protein</fullName>
    </submittedName>
</protein>
<dbReference type="Proteomes" id="UP000812966">
    <property type="component" value="Unassembled WGS sequence"/>
</dbReference>
<organism evidence="2 3">
    <name type="scientific">Filobasidium floriforme</name>
    <dbReference type="NCBI Taxonomy" id="5210"/>
    <lineage>
        <taxon>Eukaryota</taxon>
        <taxon>Fungi</taxon>
        <taxon>Dikarya</taxon>
        <taxon>Basidiomycota</taxon>
        <taxon>Agaricomycotina</taxon>
        <taxon>Tremellomycetes</taxon>
        <taxon>Filobasidiales</taxon>
        <taxon>Filobasidiaceae</taxon>
        <taxon>Filobasidium</taxon>
    </lineage>
</organism>
<reference evidence="2" key="1">
    <citation type="submission" date="2020-04" db="EMBL/GenBank/DDBJ databases">
        <title>Analysis of mating type loci in Filobasidium floriforme.</title>
        <authorList>
            <person name="Nowrousian M."/>
        </authorList>
    </citation>
    <scope>NUCLEOTIDE SEQUENCE</scope>
    <source>
        <strain evidence="2">CBS 6242</strain>
    </source>
</reference>
<proteinExistence type="predicted"/>
<dbReference type="AlphaFoldDB" id="A0A8K0JKS6"/>
<accession>A0A8K0JKS6</accession>
<evidence type="ECO:0000313" key="3">
    <source>
        <dbReference type="Proteomes" id="UP000812966"/>
    </source>
</evidence>
<feature type="region of interest" description="Disordered" evidence="1">
    <location>
        <begin position="49"/>
        <end position="71"/>
    </location>
</feature>
<sequence>MLHVTFEYTTQNIGYALTQQWCGSSPPHSSLCHSHCAIDSVIQNPIMQHTAPETERSDNATSDTSKFKPMRPADMAGAVKPLEMKVKRTNDPYADQQARWNLVRQYVVGVLEEETMDPSIYAAATTAVYDMEMGGDPRNGAGTMTRREDGMYVHGLRVRLSKLLLDYRARHRVPESTEGHVPDDVFLRRWTKVSRVFGYHDRHFVRRCQAEKIRMPDDLAFPDDGQTTVFEFGRRIWFDERELAERETTGPVTRAQSYPSKRP</sequence>
<comment type="caution">
    <text evidence="2">The sequence shown here is derived from an EMBL/GenBank/DDBJ whole genome shotgun (WGS) entry which is preliminary data.</text>
</comment>